<evidence type="ECO:0000256" key="1">
    <source>
        <dbReference type="SAM" id="MobiDB-lite"/>
    </source>
</evidence>
<reference evidence="2 3" key="1">
    <citation type="journal article" date="2020" name="Microorganisms">
        <title>Osmotic Adaptation and Compatible Solute Biosynthesis of Phototrophic Bacteria as Revealed from Genome Analyses.</title>
        <authorList>
            <person name="Imhoff J.F."/>
            <person name="Rahn T."/>
            <person name="Kunzel S."/>
            <person name="Keller A."/>
            <person name="Neulinger S.C."/>
        </authorList>
    </citation>
    <scope>NUCLEOTIDE SEQUENCE [LARGE SCALE GENOMIC DNA]</scope>
    <source>
        <strain evidence="2 3">DSM 9895</strain>
    </source>
</reference>
<dbReference type="EMBL" id="NRRL01000253">
    <property type="protein sequence ID" value="MBK1671619.1"/>
    <property type="molecule type" value="Genomic_DNA"/>
</dbReference>
<feature type="compositionally biased region" description="Low complexity" evidence="1">
    <location>
        <begin position="20"/>
        <end position="30"/>
    </location>
</feature>
<accession>A0ABS1DMA9</accession>
<comment type="caution">
    <text evidence="2">The sequence shown here is derived from an EMBL/GenBank/DDBJ whole genome shotgun (WGS) entry which is preliminary data.</text>
</comment>
<proteinExistence type="predicted"/>
<feature type="compositionally biased region" description="Basic and acidic residues" evidence="1">
    <location>
        <begin position="1"/>
        <end position="18"/>
    </location>
</feature>
<feature type="region of interest" description="Disordered" evidence="1">
    <location>
        <begin position="1"/>
        <end position="33"/>
    </location>
</feature>
<evidence type="ECO:0000313" key="3">
    <source>
        <dbReference type="Proteomes" id="UP001296873"/>
    </source>
</evidence>
<name>A0ABS1DMA9_9PROT</name>
<gene>
    <name evidence="2" type="ORF">CKO28_26880</name>
</gene>
<protein>
    <submittedName>
        <fullName evidence="2">Uncharacterized protein</fullName>
    </submittedName>
</protein>
<sequence>MQTTKRKTDSKGGQEKQHTGGRAQQGRAQQPELTGAQSWYPWIALARASVAASVANLCQIIFGLRASRDSPPE</sequence>
<keyword evidence="3" id="KW-1185">Reference proteome</keyword>
<dbReference type="Proteomes" id="UP001296873">
    <property type="component" value="Unassembled WGS sequence"/>
</dbReference>
<organism evidence="2 3">
    <name type="scientific">Rhodovibrio sodomensis</name>
    <dbReference type="NCBI Taxonomy" id="1088"/>
    <lineage>
        <taxon>Bacteria</taxon>
        <taxon>Pseudomonadati</taxon>
        <taxon>Pseudomonadota</taxon>
        <taxon>Alphaproteobacteria</taxon>
        <taxon>Rhodospirillales</taxon>
        <taxon>Rhodovibrionaceae</taxon>
        <taxon>Rhodovibrio</taxon>
    </lineage>
</organism>
<evidence type="ECO:0000313" key="2">
    <source>
        <dbReference type="EMBL" id="MBK1671619.1"/>
    </source>
</evidence>